<dbReference type="AlphaFoldDB" id="A0AA46SGR3"/>
<dbReference type="RefSeq" id="WP_263510487.1">
    <property type="nucleotide sequence ID" value="NZ_CP106984.1"/>
</dbReference>
<dbReference type="Proteomes" id="UP001163947">
    <property type="component" value="Plasmid pN1"/>
</dbReference>
<name>A0AA46SGR3_9NOCA</name>
<keyword evidence="1" id="KW-0614">Plasmid</keyword>
<evidence type="ECO:0000313" key="2">
    <source>
        <dbReference type="Proteomes" id="UP001163947"/>
    </source>
</evidence>
<sequence>MQSDGVVQVDHHQFSFGDPTVGTLDPLAHGTLIDVGDGAVSFYTGIAYGPVCVGVELLDRPPIDLAQEGWEVVEETTVSATQAMVVSAADGTVCTTIDPVPAGTYQVRAHARGRDTHFGLDVDEIVEDYLICLWPTTTRTTDALVRTLHKTDSAWSPQPQVDRPEPSREYVYVRDDSGKVITVPPQSREALAVRSVLHTFGGKPLTPALEAIYAARHVAGLDRDLIDRVEALDANRQRAFARWCVHRAWERAGLVRSPWFRQRLADMDAGQSAHPDFIASTNARNRLDTDPRIRLTLVSGLPASAELVQQYEAMQAYARSMYSEATPLESAIEALRHTAQTYGMDYPELFARARSDFFGDHNTQ</sequence>
<dbReference type="GeneID" id="83624459"/>
<proteinExistence type="predicted"/>
<accession>A0AA46SGR3</accession>
<gene>
    <name evidence="1" type="ORF">OCS65_28560</name>
</gene>
<geneLocation type="plasmid" evidence="1 2">
    <name>pN1</name>
</geneLocation>
<protein>
    <submittedName>
        <fullName evidence="1">Uncharacterized protein</fullName>
    </submittedName>
</protein>
<dbReference type="EMBL" id="CP106984">
    <property type="protein sequence ID" value="UYF97217.1"/>
    <property type="molecule type" value="Genomic_DNA"/>
</dbReference>
<reference evidence="1" key="1">
    <citation type="submission" date="2022-09" db="EMBL/GenBank/DDBJ databases">
        <title>The genome sequence of Rhodococcus aetherivorans N1.</title>
        <authorList>
            <person name="Jiang W."/>
        </authorList>
    </citation>
    <scope>NUCLEOTIDE SEQUENCE</scope>
    <source>
        <strain evidence="1">N1</strain>
        <plasmid evidence="1">pN1</plasmid>
    </source>
</reference>
<organism evidence="1 2">
    <name type="scientific">Rhodococcus aetherivorans</name>
    <dbReference type="NCBI Taxonomy" id="191292"/>
    <lineage>
        <taxon>Bacteria</taxon>
        <taxon>Bacillati</taxon>
        <taxon>Actinomycetota</taxon>
        <taxon>Actinomycetes</taxon>
        <taxon>Mycobacteriales</taxon>
        <taxon>Nocardiaceae</taxon>
        <taxon>Rhodococcus</taxon>
    </lineage>
</organism>
<evidence type="ECO:0000313" key="1">
    <source>
        <dbReference type="EMBL" id="UYF97217.1"/>
    </source>
</evidence>